<dbReference type="Pfam" id="PF02945">
    <property type="entry name" value="Endonuclease_7"/>
    <property type="match status" value="1"/>
</dbReference>
<keyword evidence="1" id="KW-0378">Hydrolase</keyword>
<dbReference type="InterPro" id="IPR038563">
    <property type="entry name" value="Endonuclease_7_sf"/>
</dbReference>
<sequence>MTTGTTGEPVPAGSLEDLPEHRREVMLWRWAWLYDYDDLDEHVRLDSRRPACRVPDFLSRGDWSDALAVGGNDGRYHLRLDRTLLCGDAGPFTDYHLDDDPEGVPHHRWVHWWTDGTRYRLTAPRDGDRKGHQNTEVRWTVRLEDEEVAPASVAPQERCPVNAHMGRWPRYLGSKSKLGRIRAQLVDAFGPLCAGCGNALGLEVDHHHFSGLVRGLLCRYCNNNIDWCPHLAGCPWADYLNNPPAAPLRILHPGRWRDRRDDQRKIDHFGHNPYDG</sequence>
<reference evidence="2" key="1">
    <citation type="submission" date="2023-07" db="EMBL/GenBank/DDBJ databases">
        <title>30 novel species of actinomycetes from the DSMZ collection.</title>
        <authorList>
            <person name="Nouioui I."/>
        </authorList>
    </citation>
    <scope>NUCLEOTIDE SEQUENCE [LARGE SCALE GENOMIC DNA]</scope>
    <source>
        <strain evidence="2">DSM 44918</strain>
    </source>
</reference>
<protein>
    <submittedName>
        <fullName evidence="1">Endonuclease domain-containing protein</fullName>
    </submittedName>
</protein>
<dbReference type="Gene3D" id="3.40.1800.10">
    <property type="entry name" value="His-Me finger endonucleases"/>
    <property type="match status" value="1"/>
</dbReference>
<dbReference type="Proteomes" id="UP001183420">
    <property type="component" value="Unassembled WGS sequence"/>
</dbReference>
<comment type="caution">
    <text evidence="1">The sequence shown here is derived from an EMBL/GenBank/DDBJ whole genome shotgun (WGS) entry which is preliminary data.</text>
</comment>
<dbReference type="GO" id="GO:0004519">
    <property type="term" value="F:endonuclease activity"/>
    <property type="evidence" value="ECO:0007669"/>
    <property type="project" value="UniProtKB-KW"/>
</dbReference>
<dbReference type="SUPFAM" id="SSF54060">
    <property type="entry name" value="His-Me finger endonucleases"/>
    <property type="match status" value="1"/>
</dbReference>
<keyword evidence="1" id="KW-0540">Nuclease</keyword>
<keyword evidence="2" id="KW-1185">Reference proteome</keyword>
<proteinExistence type="predicted"/>
<organism evidence="1 2">
    <name type="scientific">Streptomyces millisiae</name>
    <dbReference type="NCBI Taxonomy" id="3075542"/>
    <lineage>
        <taxon>Bacteria</taxon>
        <taxon>Bacillati</taxon>
        <taxon>Actinomycetota</taxon>
        <taxon>Actinomycetes</taxon>
        <taxon>Kitasatosporales</taxon>
        <taxon>Streptomycetaceae</taxon>
        <taxon>Streptomyces</taxon>
    </lineage>
</organism>
<dbReference type="RefSeq" id="WP_311601661.1">
    <property type="nucleotide sequence ID" value="NZ_JAVREM010000040.1"/>
</dbReference>
<name>A0ABU2LV25_9ACTN</name>
<accession>A0ABU2LV25</accession>
<dbReference type="InterPro" id="IPR044925">
    <property type="entry name" value="His-Me_finger_sf"/>
</dbReference>
<dbReference type="EMBL" id="JAVREM010000040">
    <property type="protein sequence ID" value="MDT0321445.1"/>
    <property type="molecule type" value="Genomic_DNA"/>
</dbReference>
<evidence type="ECO:0000313" key="1">
    <source>
        <dbReference type="EMBL" id="MDT0321445.1"/>
    </source>
</evidence>
<evidence type="ECO:0000313" key="2">
    <source>
        <dbReference type="Proteomes" id="UP001183420"/>
    </source>
</evidence>
<gene>
    <name evidence="1" type="ORF">RNC47_24250</name>
</gene>
<dbReference type="InterPro" id="IPR004211">
    <property type="entry name" value="Endonuclease_7"/>
</dbReference>
<keyword evidence="1" id="KW-0255">Endonuclease</keyword>